<name>A0AAF0YGY0_9STAP</name>
<evidence type="ECO:0000256" key="8">
    <source>
        <dbReference type="ARBA" id="ARBA00051722"/>
    </source>
</evidence>
<evidence type="ECO:0000256" key="9">
    <source>
        <dbReference type="PIRSR" id="PIRSR617867-1"/>
    </source>
</evidence>
<dbReference type="InterPro" id="IPR017867">
    <property type="entry name" value="Tyr_phospatase_low_mol_wt"/>
</dbReference>
<dbReference type="GO" id="GO:0004725">
    <property type="term" value="F:protein tyrosine phosphatase activity"/>
    <property type="evidence" value="ECO:0007669"/>
    <property type="project" value="UniProtKB-EC"/>
</dbReference>
<dbReference type="RefSeq" id="WP_070457041.1">
    <property type="nucleotide sequence ID" value="NZ_CP136964.1"/>
</dbReference>
<dbReference type="Proteomes" id="UP000243626">
    <property type="component" value="Chromosome"/>
</dbReference>
<feature type="active site" description="Nucleophile" evidence="9">
    <location>
        <position position="6"/>
    </location>
</feature>
<keyword evidence="3" id="KW-0378">Hydrolase</keyword>
<sequence length="132" mass="15154">MIIFVCTGNTCRSPLAESYAKTVTDREVESRGLFVTSNQVSPYSEEIIQRENYSPSTLPEQLTHEDTLDNTLLVMTKSHYIQVKMLNEDADVHLLSEYVGESGDVLDPFGGNMDDYTRVFHQMKHYIDKINW</sequence>
<dbReference type="EC" id="3.1.3.48" evidence="2"/>
<keyword evidence="12" id="KW-1185">Reference proteome</keyword>
<reference evidence="12" key="1">
    <citation type="submission" date="2017-09" db="EMBL/GenBank/DDBJ databases">
        <title>Bacterial strain isolated from the female urinary microbiota.</title>
        <authorList>
            <person name="Thomas-White K."/>
            <person name="Kumar N."/>
            <person name="Forster S."/>
            <person name="Putonti C."/>
            <person name="Lawley T."/>
            <person name="Wolfe A.J."/>
        </authorList>
    </citation>
    <scope>NUCLEOTIDE SEQUENCE [LARGE SCALE GENOMIC DNA]</scope>
    <source>
        <strain evidence="12">UMB0959</strain>
    </source>
</reference>
<dbReference type="KEGG" id="nmy:CJ229_004715"/>
<dbReference type="InterPro" id="IPR036196">
    <property type="entry name" value="Ptyr_pPase_sf"/>
</dbReference>
<dbReference type="InterPro" id="IPR050438">
    <property type="entry name" value="LMW_PTPase"/>
</dbReference>
<evidence type="ECO:0000313" key="12">
    <source>
        <dbReference type="Proteomes" id="UP000243626"/>
    </source>
</evidence>
<dbReference type="PANTHER" id="PTHR11717:SF31">
    <property type="entry name" value="LOW MOLECULAR WEIGHT PROTEIN-TYROSINE-PHOSPHATASE ETP-RELATED"/>
    <property type="match status" value="1"/>
</dbReference>
<dbReference type="Gene3D" id="3.40.50.2300">
    <property type="match status" value="1"/>
</dbReference>
<evidence type="ECO:0000259" key="10">
    <source>
        <dbReference type="SMART" id="SM00226"/>
    </source>
</evidence>
<feature type="active site" description="Proton donor" evidence="9">
    <location>
        <position position="107"/>
    </location>
</feature>
<accession>A0AAF0YGY0</accession>
<protein>
    <recommendedName>
        <fullName evidence="6">Low molecular weight protein-tyrosine-phosphatase PtpB</fullName>
        <ecNumber evidence="2">3.1.3.48</ecNumber>
    </recommendedName>
    <alternativeName>
        <fullName evidence="7">Phosphotyrosine phosphatase B</fullName>
    </alternativeName>
</protein>
<evidence type="ECO:0000256" key="5">
    <source>
        <dbReference type="ARBA" id="ARBA00037193"/>
    </source>
</evidence>
<keyword evidence="4" id="KW-0904">Protein phosphatase</keyword>
<dbReference type="AlphaFoldDB" id="A0AAF0YGY0"/>
<organism evidence="11 12">
    <name type="scientific">Nosocomiicoccus massiliensis</name>
    <dbReference type="NCBI Taxonomy" id="1232430"/>
    <lineage>
        <taxon>Bacteria</taxon>
        <taxon>Bacillati</taxon>
        <taxon>Bacillota</taxon>
        <taxon>Bacilli</taxon>
        <taxon>Bacillales</taxon>
        <taxon>Staphylococcaceae</taxon>
        <taxon>Nosocomiicoccus</taxon>
    </lineage>
</organism>
<reference evidence="11 12" key="2">
    <citation type="submission" date="2023-10" db="EMBL/GenBank/DDBJ databases">
        <authorList>
            <person name="Choi B."/>
        </authorList>
    </citation>
    <scope>NUCLEOTIDE SEQUENCE [LARGE SCALE GENOMIC DNA]</scope>
    <source>
        <strain evidence="11 12">UMB0959</strain>
    </source>
</reference>
<dbReference type="EMBL" id="CP136964">
    <property type="protein sequence ID" value="WOS95411.1"/>
    <property type="molecule type" value="Genomic_DNA"/>
</dbReference>
<dbReference type="InterPro" id="IPR023485">
    <property type="entry name" value="Ptyr_pPase"/>
</dbReference>
<feature type="active site" evidence="9">
    <location>
        <position position="12"/>
    </location>
</feature>
<dbReference type="PANTHER" id="PTHR11717">
    <property type="entry name" value="LOW MOLECULAR WEIGHT PROTEIN TYROSINE PHOSPHATASE"/>
    <property type="match status" value="1"/>
</dbReference>
<evidence type="ECO:0000256" key="1">
    <source>
        <dbReference type="ARBA" id="ARBA00011063"/>
    </source>
</evidence>
<dbReference type="SUPFAM" id="SSF52788">
    <property type="entry name" value="Phosphotyrosine protein phosphatases I"/>
    <property type="match status" value="1"/>
</dbReference>
<evidence type="ECO:0000256" key="6">
    <source>
        <dbReference type="ARBA" id="ARBA00040312"/>
    </source>
</evidence>
<comment type="similarity">
    <text evidence="1">Belongs to the low molecular weight phosphotyrosine protein phosphatase family.</text>
</comment>
<evidence type="ECO:0000256" key="4">
    <source>
        <dbReference type="ARBA" id="ARBA00022912"/>
    </source>
</evidence>
<gene>
    <name evidence="11" type="ORF">CJ229_004715</name>
</gene>
<proteinExistence type="inferred from homology"/>
<evidence type="ECO:0000256" key="2">
    <source>
        <dbReference type="ARBA" id="ARBA00013064"/>
    </source>
</evidence>
<comment type="catalytic activity">
    <reaction evidence="8">
        <text>O-phospho-L-tyrosyl-[protein] + H2O = L-tyrosyl-[protein] + phosphate</text>
        <dbReference type="Rhea" id="RHEA:10684"/>
        <dbReference type="Rhea" id="RHEA-COMP:10136"/>
        <dbReference type="Rhea" id="RHEA-COMP:20101"/>
        <dbReference type="ChEBI" id="CHEBI:15377"/>
        <dbReference type="ChEBI" id="CHEBI:43474"/>
        <dbReference type="ChEBI" id="CHEBI:46858"/>
        <dbReference type="ChEBI" id="CHEBI:61978"/>
        <dbReference type="EC" id="3.1.3.48"/>
    </reaction>
</comment>
<evidence type="ECO:0000256" key="7">
    <source>
        <dbReference type="ARBA" id="ARBA00041820"/>
    </source>
</evidence>
<evidence type="ECO:0000313" key="11">
    <source>
        <dbReference type="EMBL" id="WOS95411.1"/>
    </source>
</evidence>
<feature type="domain" description="Phosphotyrosine protein phosphatase I" evidence="10">
    <location>
        <begin position="2"/>
        <end position="132"/>
    </location>
</feature>
<evidence type="ECO:0000256" key="3">
    <source>
        <dbReference type="ARBA" id="ARBA00022801"/>
    </source>
</evidence>
<dbReference type="SMART" id="SM00226">
    <property type="entry name" value="LMWPc"/>
    <property type="match status" value="1"/>
</dbReference>
<dbReference type="Pfam" id="PF01451">
    <property type="entry name" value="LMWPc"/>
    <property type="match status" value="1"/>
</dbReference>
<comment type="function">
    <text evidence="5">Dephosphorylates the phosphotyrosine-containing proteins.</text>
</comment>
<dbReference type="PRINTS" id="PR00719">
    <property type="entry name" value="LMWPTPASE"/>
</dbReference>